<reference evidence="2" key="3">
    <citation type="submission" date="2025-08" db="UniProtKB">
        <authorList>
            <consortium name="Ensembl"/>
        </authorList>
    </citation>
    <scope>IDENTIFICATION</scope>
</reference>
<dbReference type="PANTHER" id="PTHR34400:SF4">
    <property type="entry name" value="MEMBRANE PROTEIN"/>
    <property type="match status" value="1"/>
</dbReference>
<sequence>MQCGMKYGNETRDALDPDICSPSKVNENLIHLKKLLQKAVFLELTTIPPYFTAWLSLQTEYARNLKVANVLKSIYTEEMLHMSLAANFLNSIGGTVKLADMWNIPIYPTQLAEGGYYDVAPQVLVALKPFSIGYVKDVFMKVEKPSPAKERNDLFEIVGLWKMLPTASGDQVTNNMDQLIKEYETQYQDVSDNHETLDATEKLQLLEKWHAVKQAAARQLKPSPNPINTVGSLYTQILSKTILLESCAKIDGLNKIGPGTI</sequence>
<dbReference type="AlphaFoldDB" id="F6UB26"/>
<reference evidence="2" key="4">
    <citation type="submission" date="2025-09" db="UniProtKB">
        <authorList>
            <consortium name="Ensembl"/>
        </authorList>
    </citation>
    <scope>IDENTIFICATION</scope>
</reference>
<accession>F6UB26</accession>
<reference evidence="2" key="2">
    <citation type="journal article" date="2008" name="Genome Biol.">
        <title>Improved genome assembly and evidence-based global gene model set for the chordate Ciona intestinalis: new insight into intron and operon populations.</title>
        <authorList>
            <person name="Satou Y."/>
            <person name="Mineta K."/>
            <person name="Ogasawara M."/>
            <person name="Sasakura Y."/>
            <person name="Shoguchi E."/>
            <person name="Ueno K."/>
            <person name="Yamada L."/>
            <person name="Matsumoto J."/>
            <person name="Wasserscheid J."/>
            <person name="Dewar K."/>
            <person name="Wiley G.B."/>
            <person name="Macmil S.L."/>
            <person name="Roe B.A."/>
            <person name="Zeller R.W."/>
            <person name="Hastings K.E."/>
            <person name="Lemaire P."/>
            <person name="Lindquist E."/>
            <person name="Endo T."/>
            <person name="Hotta K."/>
            <person name="Inaba K."/>
        </authorList>
    </citation>
    <scope>NUCLEOTIDE SEQUENCE [LARGE SCALE GENOMIC DNA]</scope>
    <source>
        <strain evidence="2">wild type</strain>
    </source>
</reference>
<organism evidence="2 3">
    <name type="scientific">Ciona intestinalis</name>
    <name type="common">Transparent sea squirt</name>
    <name type="synonym">Ascidia intestinalis</name>
    <dbReference type="NCBI Taxonomy" id="7719"/>
    <lineage>
        <taxon>Eukaryota</taxon>
        <taxon>Metazoa</taxon>
        <taxon>Chordata</taxon>
        <taxon>Tunicata</taxon>
        <taxon>Ascidiacea</taxon>
        <taxon>Phlebobranchia</taxon>
        <taxon>Cionidae</taxon>
        <taxon>Ciona</taxon>
    </lineage>
</organism>
<name>F6UB26_CIOIN</name>
<dbReference type="InParanoid" id="F6UB26"/>
<evidence type="ECO:0000313" key="3">
    <source>
        <dbReference type="Proteomes" id="UP000008144"/>
    </source>
</evidence>
<dbReference type="InterPro" id="IPR012347">
    <property type="entry name" value="Ferritin-like"/>
</dbReference>
<dbReference type="Pfam" id="PF12902">
    <property type="entry name" value="Ferritin-like"/>
    <property type="match status" value="1"/>
</dbReference>
<evidence type="ECO:0000313" key="2">
    <source>
        <dbReference type="Ensembl" id="ENSCINP00000026299.2"/>
    </source>
</evidence>
<dbReference type="HOGENOM" id="CLU_1239762_0_0_1"/>
<reference evidence="3" key="1">
    <citation type="journal article" date="2002" name="Science">
        <title>The draft genome of Ciona intestinalis: insights into chordate and vertebrate origins.</title>
        <authorList>
            <person name="Dehal P."/>
            <person name="Satou Y."/>
            <person name="Campbell R.K."/>
            <person name="Chapman J."/>
            <person name="Degnan B."/>
            <person name="De Tomaso A."/>
            <person name="Davidson B."/>
            <person name="Di Gregorio A."/>
            <person name="Gelpke M."/>
            <person name="Goodstein D.M."/>
            <person name="Harafuji N."/>
            <person name="Hastings K.E."/>
            <person name="Ho I."/>
            <person name="Hotta K."/>
            <person name="Huang W."/>
            <person name="Kawashima T."/>
            <person name="Lemaire P."/>
            <person name="Martinez D."/>
            <person name="Meinertzhagen I.A."/>
            <person name="Necula S."/>
            <person name="Nonaka M."/>
            <person name="Putnam N."/>
            <person name="Rash S."/>
            <person name="Saiga H."/>
            <person name="Satake M."/>
            <person name="Terry A."/>
            <person name="Yamada L."/>
            <person name="Wang H.G."/>
            <person name="Awazu S."/>
            <person name="Azumi K."/>
            <person name="Boore J."/>
            <person name="Branno M."/>
            <person name="Chin-Bow S."/>
            <person name="DeSantis R."/>
            <person name="Doyle S."/>
            <person name="Francino P."/>
            <person name="Keys D.N."/>
            <person name="Haga S."/>
            <person name="Hayashi H."/>
            <person name="Hino K."/>
            <person name="Imai K.S."/>
            <person name="Inaba K."/>
            <person name="Kano S."/>
            <person name="Kobayashi K."/>
            <person name="Kobayashi M."/>
            <person name="Lee B.I."/>
            <person name="Makabe K.W."/>
            <person name="Manohar C."/>
            <person name="Matassi G."/>
            <person name="Medina M."/>
            <person name="Mochizuki Y."/>
            <person name="Mount S."/>
            <person name="Morishita T."/>
            <person name="Miura S."/>
            <person name="Nakayama A."/>
            <person name="Nishizaka S."/>
            <person name="Nomoto H."/>
            <person name="Ohta F."/>
            <person name="Oishi K."/>
            <person name="Rigoutsos I."/>
            <person name="Sano M."/>
            <person name="Sasaki A."/>
            <person name="Sasakura Y."/>
            <person name="Shoguchi E."/>
            <person name="Shin-i T."/>
            <person name="Spagnuolo A."/>
            <person name="Stainier D."/>
            <person name="Suzuki M.M."/>
            <person name="Tassy O."/>
            <person name="Takatori N."/>
            <person name="Tokuoka M."/>
            <person name="Yagi K."/>
            <person name="Yoshizaki F."/>
            <person name="Wada S."/>
            <person name="Zhang C."/>
            <person name="Hyatt P.D."/>
            <person name="Larimer F."/>
            <person name="Detter C."/>
            <person name="Doggett N."/>
            <person name="Glavina T."/>
            <person name="Hawkins T."/>
            <person name="Richardson P."/>
            <person name="Lucas S."/>
            <person name="Kohara Y."/>
            <person name="Levine M."/>
            <person name="Satoh N."/>
            <person name="Rokhsar D.S."/>
        </authorList>
    </citation>
    <scope>NUCLEOTIDE SEQUENCE [LARGE SCALE GENOMIC DNA]</scope>
</reference>
<protein>
    <recommendedName>
        <fullName evidence="1">Iminophenyl-pyruvate dimer synthase domain-containing protein</fullName>
    </recommendedName>
</protein>
<keyword evidence="3" id="KW-1185">Reference proteome</keyword>
<proteinExistence type="predicted"/>
<dbReference type="InterPro" id="IPR026820">
    <property type="entry name" value="VioB/RebD_dom"/>
</dbReference>
<dbReference type="Ensembl" id="ENSCINT00000026545.2">
    <property type="protein sequence ID" value="ENSCINP00000026299.2"/>
    <property type="gene ID" value="ENSCING00000014581.2"/>
</dbReference>
<evidence type="ECO:0000259" key="1">
    <source>
        <dbReference type="Pfam" id="PF12902"/>
    </source>
</evidence>
<dbReference type="GeneTree" id="ENSGT00660000095971"/>
<feature type="domain" description="Iminophenyl-pyruvate dimer synthase" evidence="1">
    <location>
        <begin position="36"/>
        <end position="235"/>
    </location>
</feature>
<dbReference type="SUPFAM" id="SSF47240">
    <property type="entry name" value="Ferritin-like"/>
    <property type="match status" value="1"/>
</dbReference>
<dbReference type="PANTHER" id="PTHR34400">
    <property type="match status" value="1"/>
</dbReference>
<dbReference type="Proteomes" id="UP000008144">
    <property type="component" value="Chromosome 13"/>
</dbReference>
<dbReference type="InterPro" id="IPR009078">
    <property type="entry name" value="Ferritin-like_SF"/>
</dbReference>
<dbReference type="Gene3D" id="1.20.1260.10">
    <property type="match status" value="1"/>
</dbReference>
<dbReference type="EMBL" id="EAAA01001115">
    <property type="status" value="NOT_ANNOTATED_CDS"/>
    <property type="molecule type" value="Genomic_DNA"/>
</dbReference>